<dbReference type="InterPro" id="IPR007484">
    <property type="entry name" value="Peptidase_M28"/>
</dbReference>
<evidence type="ECO:0000256" key="3">
    <source>
        <dbReference type="SAM" id="SignalP"/>
    </source>
</evidence>
<keyword evidence="1" id="KW-0808">Transferase</keyword>
<evidence type="ECO:0000259" key="4">
    <source>
        <dbReference type="Pfam" id="PF04389"/>
    </source>
</evidence>
<dbReference type="InterPro" id="IPR040234">
    <property type="entry name" value="QC/QCL"/>
</dbReference>
<keyword evidence="3" id="KW-0732">Signal</keyword>
<feature type="domain" description="Peptidase M28" evidence="4">
    <location>
        <begin position="89"/>
        <end position="307"/>
    </location>
</feature>
<name>A0ABW1EN48_9BACT</name>
<evidence type="ECO:0000313" key="6">
    <source>
        <dbReference type="Proteomes" id="UP001596091"/>
    </source>
</evidence>
<dbReference type="RefSeq" id="WP_263341901.1">
    <property type="nucleotide sequence ID" value="NZ_JAGSYH010000008.1"/>
</dbReference>
<dbReference type="SUPFAM" id="SSF53187">
    <property type="entry name" value="Zn-dependent exopeptidases"/>
    <property type="match status" value="1"/>
</dbReference>
<accession>A0ABW1EN48</accession>
<proteinExistence type="predicted"/>
<reference evidence="6" key="1">
    <citation type="journal article" date="2019" name="Int. J. Syst. Evol. Microbiol.">
        <title>The Global Catalogue of Microorganisms (GCM) 10K type strain sequencing project: providing services to taxonomists for standard genome sequencing and annotation.</title>
        <authorList>
            <consortium name="The Broad Institute Genomics Platform"/>
            <consortium name="The Broad Institute Genome Sequencing Center for Infectious Disease"/>
            <person name="Wu L."/>
            <person name="Ma J."/>
        </authorList>
    </citation>
    <scope>NUCLEOTIDE SEQUENCE [LARGE SCALE GENOMIC DNA]</scope>
    <source>
        <strain evidence="6">JCM 4087</strain>
    </source>
</reference>
<dbReference type="PANTHER" id="PTHR12283:SF6">
    <property type="entry name" value="GLUTAMINYL-PEPTIDE CYCLOTRANSFERASE-RELATED"/>
    <property type="match status" value="1"/>
</dbReference>
<sequence>MRPQRALSAALFLGLVLPASAPISALAQHFNGDRAFDITKQFVAIGPRWAGSPGHAKAESFLRNEFKHDHLEEDTFTANTPIGPVPMHNFIVKFPGKKDGVIVLCTHYETNYPLKDTSFLGANDGGATTGLLIEIANELRPQMTGGKLDGYSVWLLFDDGEEAIANPPYSANQWSDSTAMWGTRHLAAKWSQDGTLQRIKAFLLADMIGDKDLDVLKESQSTPWLTALVAEAARNTGHAKYFFASEGAEEDDHLPFLKRGVPSIDIIDVNYGPHNAQTPDGWHHTPQDTMDKISAKSLTISGDVFLESIKLIDRR</sequence>
<keyword evidence="6" id="KW-1185">Reference proteome</keyword>
<evidence type="ECO:0000256" key="1">
    <source>
        <dbReference type="ARBA" id="ARBA00022679"/>
    </source>
</evidence>
<protein>
    <submittedName>
        <fullName evidence="5">M28 family peptidase</fullName>
    </submittedName>
</protein>
<dbReference type="Gene3D" id="3.40.630.10">
    <property type="entry name" value="Zn peptidases"/>
    <property type="match status" value="1"/>
</dbReference>
<gene>
    <name evidence="5" type="ORF">ACFPT7_24225</name>
</gene>
<keyword evidence="2" id="KW-0012">Acyltransferase</keyword>
<dbReference type="Proteomes" id="UP001596091">
    <property type="component" value="Unassembled WGS sequence"/>
</dbReference>
<feature type="signal peptide" evidence="3">
    <location>
        <begin position="1"/>
        <end position="21"/>
    </location>
</feature>
<comment type="caution">
    <text evidence="5">The sequence shown here is derived from an EMBL/GenBank/DDBJ whole genome shotgun (WGS) entry which is preliminary data.</text>
</comment>
<dbReference type="PANTHER" id="PTHR12283">
    <property type="entry name" value="GLUTAMINYL-PEPTIDE CYCLOTRANSFERASE"/>
    <property type="match status" value="1"/>
</dbReference>
<evidence type="ECO:0000256" key="2">
    <source>
        <dbReference type="ARBA" id="ARBA00023315"/>
    </source>
</evidence>
<evidence type="ECO:0000313" key="5">
    <source>
        <dbReference type="EMBL" id="MFC5865434.1"/>
    </source>
</evidence>
<organism evidence="5 6">
    <name type="scientific">Acidicapsa dinghuensis</name>
    <dbReference type="NCBI Taxonomy" id="2218256"/>
    <lineage>
        <taxon>Bacteria</taxon>
        <taxon>Pseudomonadati</taxon>
        <taxon>Acidobacteriota</taxon>
        <taxon>Terriglobia</taxon>
        <taxon>Terriglobales</taxon>
        <taxon>Acidobacteriaceae</taxon>
        <taxon>Acidicapsa</taxon>
    </lineage>
</organism>
<dbReference type="Pfam" id="PF04389">
    <property type="entry name" value="Peptidase_M28"/>
    <property type="match status" value="1"/>
</dbReference>
<feature type="chain" id="PRO_5045063390" evidence="3">
    <location>
        <begin position="22"/>
        <end position="315"/>
    </location>
</feature>
<dbReference type="EMBL" id="JBHSPH010000020">
    <property type="protein sequence ID" value="MFC5865434.1"/>
    <property type="molecule type" value="Genomic_DNA"/>
</dbReference>